<reference evidence="3" key="1">
    <citation type="submission" date="2017-03" db="EMBL/GenBank/DDBJ databases">
        <title>Novel pathways for hydrocarbon cycling and metabolic interdependencies in hydrothermal sediment communities.</title>
        <authorList>
            <person name="Dombrowski N."/>
            <person name="Seitz K."/>
            <person name="Teske A."/>
            <person name="Baker B."/>
        </authorList>
    </citation>
    <scope>NUCLEOTIDE SEQUENCE [LARGE SCALE GENOMIC DNA]</scope>
</reference>
<dbReference type="GO" id="GO:0016757">
    <property type="term" value="F:glycosyltransferase activity"/>
    <property type="evidence" value="ECO:0007669"/>
    <property type="project" value="InterPro"/>
</dbReference>
<organism evidence="2 3">
    <name type="scientific">Candidatus Coatesbacteria bacterium 4484_99</name>
    <dbReference type="NCBI Taxonomy" id="1970774"/>
    <lineage>
        <taxon>Bacteria</taxon>
        <taxon>Candidatus Coatesiibacteriota</taxon>
    </lineage>
</organism>
<evidence type="ECO:0000313" key="3">
    <source>
        <dbReference type="Proteomes" id="UP000192611"/>
    </source>
</evidence>
<feature type="domain" description="Glycosyl transferase family 1" evidence="1">
    <location>
        <begin position="5"/>
        <end position="115"/>
    </location>
</feature>
<gene>
    <name evidence="2" type="ORF">B6D57_04700</name>
</gene>
<dbReference type="Gene3D" id="3.40.50.2000">
    <property type="entry name" value="Glycogen Phosphorylase B"/>
    <property type="match status" value="1"/>
</dbReference>
<proteinExistence type="predicted"/>
<protein>
    <recommendedName>
        <fullName evidence="1">Glycosyl transferase family 1 domain-containing protein</fullName>
    </recommendedName>
</protein>
<comment type="caution">
    <text evidence="2">The sequence shown here is derived from an EMBL/GenBank/DDBJ whole genome shotgun (WGS) entry which is preliminary data.</text>
</comment>
<dbReference type="Proteomes" id="UP000192611">
    <property type="component" value="Unassembled WGS sequence"/>
</dbReference>
<name>A0A1W9RZX0_9BACT</name>
<evidence type="ECO:0000259" key="1">
    <source>
        <dbReference type="Pfam" id="PF00534"/>
    </source>
</evidence>
<dbReference type="Pfam" id="PF00534">
    <property type="entry name" value="Glycos_transf_1"/>
    <property type="match status" value="1"/>
</dbReference>
<dbReference type="EMBL" id="NATQ01000097">
    <property type="protein sequence ID" value="OQX90141.1"/>
    <property type="molecule type" value="Genomic_DNA"/>
</dbReference>
<dbReference type="InterPro" id="IPR001296">
    <property type="entry name" value="Glyco_trans_1"/>
</dbReference>
<accession>A0A1W9RZX0</accession>
<dbReference type="SUPFAM" id="SSF53756">
    <property type="entry name" value="UDP-Glycosyltransferase/glycogen phosphorylase"/>
    <property type="match status" value="1"/>
</dbReference>
<sequence>MELANRFRFRFIGAFKEEEEVWVRNEGLTDVIEIEGYKEHKEMLKEMLEADVLLLVLNEEFEPTRIPTRVYEYLWAGKPILAIVPPGDTQRIIRKHNAGLCINSYDPEQIMNSIVDVWNMVRGGFVVNREGIGIYSRRELTKKLVKYLKQLI</sequence>
<dbReference type="AlphaFoldDB" id="A0A1W9RZX0"/>
<evidence type="ECO:0000313" key="2">
    <source>
        <dbReference type="EMBL" id="OQX90141.1"/>
    </source>
</evidence>